<gene>
    <name evidence="1" type="ORF">HMPREF0494_1801</name>
</gene>
<evidence type="ECO:0000313" key="2">
    <source>
        <dbReference type="Proteomes" id="UP000003675"/>
    </source>
</evidence>
<dbReference type="EMBL" id="ACLL01000051">
    <property type="protein sequence ID" value="EEW53078.1"/>
    <property type="molecule type" value="Genomic_DNA"/>
</dbReference>
<evidence type="ECO:0000313" key="1">
    <source>
        <dbReference type="EMBL" id="EEW53078.1"/>
    </source>
</evidence>
<protein>
    <submittedName>
        <fullName evidence="1">Uncharacterized protein</fullName>
    </submittedName>
</protein>
<comment type="caution">
    <text evidence="1">The sequence shown here is derived from an EMBL/GenBank/DDBJ whole genome shotgun (WGS) entry which is preliminary data.</text>
</comment>
<sequence>MNEHDKHTYKILCQLHLEECQICLGNFKYAVTLKEREEAVLKLVNQSACLHAAAKQLARSVFEDDPHYGRS</sequence>
<dbReference type="HOGENOM" id="CLU_2734816_0_0_9"/>
<accession>C8P907</accession>
<reference evidence="1 2" key="1">
    <citation type="submission" date="2009-09" db="EMBL/GenBank/DDBJ databases">
        <authorList>
            <person name="Qin X."/>
            <person name="Bachman B."/>
            <person name="Battles P."/>
            <person name="Bell A."/>
            <person name="Bess C."/>
            <person name="Bickham C."/>
            <person name="Chaboub L."/>
            <person name="Chen D."/>
            <person name="Coyle M."/>
            <person name="Deiros D.R."/>
            <person name="Dinh H."/>
            <person name="Forbes L."/>
            <person name="Fowler G."/>
            <person name="Francisco L."/>
            <person name="Fu Q."/>
            <person name="Gubbala S."/>
            <person name="Hale W."/>
            <person name="Han Y."/>
            <person name="Hemphill L."/>
            <person name="Highlander S.K."/>
            <person name="Hirani K."/>
            <person name="Hogues M."/>
            <person name="Jackson L."/>
            <person name="Jakkamsetti A."/>
            <person name="Javaid M."/>
            <person name="Jiang H."/>
            <person name="Korchina V."/>
            <person name="Kovar C."/>
            <person name="Lara F."/>
            <person name="Lee S."/>
            <person name="Mata R."/>
            <person name="Mathew T."/>
            <person name="Moen C."/>
            <person name="Morales K."/>
            <person name="Munidasa M."/>
            <person name="Nazareth L."/>
            <person name="Ngo R."/>
            <person name="Nguyen L."/>
            <person name="Okwuonu G."/>
            <person name="Ongeri F."/>
            <person name="Patil S."/>
            <person name="Petrosino J."/>
            <person name="Pham C."/>
            <person name="Pham P."/>
            <person name="Pu L.-L."/>
            <person name="Puazo M."/>
            <person name="Raj R."/>
            <person name="Reid J."/>
            <person name="Rouhana J."/>
            <person name="Saada N."/>
            <person name="Shang Y."/>
            <person name="Simmons D."/>
            <person name="Thornton R."/>
            <person name="Warren J."/>
            <person name="Weissenberger G."/>
            <person name="Zhang J."/>
            <person name="Zhang L."/>
            <person name="Zhou C."/>
            <person name="Zhu D."/>
            <person name="Muzny D."/>
            <person name="Worley K."/>
            <person name="Gibbs R."/>
        </authorList>
    </citation>
    <scope>NUCLEOTIDE SEQUENCE [LARGE SCALE GENOMIC DNA]</scope>
    <source>
        <strain evidence="1 2">DSM 16041</strain>
    </source>
</reference>
<dbReference type="STRING" id="525309.HMPREF0494_1801"/>
<proteinExistence type="predicted"/>
<organism evidence="1 2">
    <name type="scientific">Limosilactobacillus antri DSM 16041</name>
    <dbReference type="NCBI Taxonomy" id="525309"/>
    <lineage>
        <taxon>Bacteria</taxon>
        <taxon>Bacillati</taxon>
        <taxon>Bacillota</taxon>
        <taxon>Bacilli</taxon>
        <taxon>Lactobacillales</taxon>
        <taxon>Lactobacillaceae</taxon>
        <taxon>Limosilactobacillus</taxon>
    </lineage>
</organism>
<dbReference type="Proteomes" id="UP000003675">
    <property type="component" value="Unassembled WGS sequence"/>
</dbReference>
<dbReference type="AlphaFoldDB" id="C8P907"/>
<name>C8P907_9LACO</name>